<dbReference type="EMBL" id="QAOL01000027">
    <property type="protein sequence ID" value="PTQ82397.1"/>
    <property type="molecule type" value="Genomic_DNA"/>
</dbReference>
<proteinExistence type="predicted"/>
<accession>A0A2T5IEY8</accession>
<reference evidence="1 2" key="1">
    <citation type="submission" date="2018-04" db="EMBL/GenBank/DDBJ databases">
        <title>Active sludge and wastewater microbial communities from Klosterneuburg, Austria.</title>
        <authorList>
            <person name="Wagner M."/>
        </authorList>
    </citation>
    <scope>NUCLEOTIDE SEQUENCE [LARGE SCALE GENOMIC DNA]</scope>
    <source>
        <strain evidence="1 2">Nm4</strain>
    </source>
</reference>
<evidence type="ECO:0000313" key="1">
    <source>
        <dbReference type="EMBL" id="PTQ82397.1"/>
    </source>
</evidence>
<protein>
    <submittedName>
        <fullName evidence="1">Uncharacterized protein</fullName>
    </submittedName>
</protein>
<dbReference type="AlphaFoldDB" id="A0A2T5IEY8"/>
<evidence type="ECO:0000313" key="2">
    <source>
        <dbReference type="Proteomes" id="UP000244110"/>
    </source>
</evidence>
<gene>
    <name evidence="1" type="ORF">C8R28_102730</name>
</gene>
<comment type="caution">
    <text evidence="1">The sequence shown here is derived from an EMBL/GenBank/DDBJ whole genome shotgun (WGS) entry which is preliminary data.</text>
</comment>
<dbReference type="Proteomes" id="UP000244110">
    <property type="component" value="Unassembled WGS sequence"/>
</dbReference>
<organism evidence="1 2">
    <name type="scientific">Nitrosomonas ureae</name>
    <dbReference type="NCBI Taxonomy" id="44577"/>
    <lineage>
        <taxon>Bacteria</taxon>
        <taxon>Pseudomonadati</taxon>
        <taxon>Pseudomonadota</taxon>
        <taxon>Betaproteobacteria</taxon>
        <taxon>Nitrosomonadales</taxon>
        <taxon>Nitrosomonadaceae</taxon>
        <taxon>Nitrosomonas</taxon>
    </lineage>
</organism>
<sequence length="95" mass="10838">MVHSNKDQCPHQRIVAVAMGEYRYWVPYVEADERVILITVVPNRKAARQYLKVSDERGLALLAAFEFGKLQSELTPDHKKFIYDVKANATSNSNS</sequence>
<name>A0A2T5IEY8_9PROT</name>